<accession>A0A8R1Z1K9</accession>
<dbReference type="Pfam" id="PF10317">
    <property type="entry name" value="7TM_GPCR_Srd"/>
    <property type="match status" value="1"/>
</dbReference>
<evidence type="ECO:0000256" key="4">
    <source>
        <dbReference type="ARBA" id="ARBA00022989"/>
    </source>
</evidence>
<keyword evidence="4" id="KW-1133">Transmembrane helix</keyword>
<name>A0A2A6C271_PRIPA</name>
<organism evidence="6 7">
    <name type="scientific">Pristionchus pacificus</name>
    <name type="common">Parasitic nematode worm</name>
    <dbReference type="NCBI Taxonomy" id="54126"/>
    <lineage>
        <taxon>Eukaryota</taxon>
        <taxon>Metazoa</taxon>
        <taxon>Ecdysozoa</taxon>
        <taxon>Nematoda</taxon>
        <taxon>Chromadorea</taxon>
        <taxon>Rhabditida</taxon>
        <taxon>Rhabditina</taxon>
        <taxon>Diplogasteromorpha</taxon>
        <taxon>Diplogasteroidea</taxon>
        <taxon>Neodiplogasteridae</taxon>
        <taxon>Pristionchus</taxon>
    </lineage>
</organism>
<protein>
    <submittedName>
        <fullName evidence="6">G protein-coupled receptor</fullName>
    </submittedName>
</protein>
<accession>A0A2A6C271</accession>
<evidence type="ECO:0000256" key="5">
    <source>
        <dbReference type="ARBA" id="ARBA00023136"/>
    </source>
</evidence>
<dbReference type="InterPro" id="IPR019421">
    <property type="entry name" value="7TM_GPCR_serpentine_rcpt_Srd"/>
</dbReference>
<comment type="subcellular location">
    <subcellularLocation>
        <location evidence="1">Membrane</location>
        <topology evidence="1">Multi-pass membrane protein</topology>
    </subcellularLocation>
</comment>
<dbReference type="AlphaFoldDB" id="A0A2A6C271"/>
<dbReference type="EnsemblMetazoa" id="PPA40585.1">
    <property type="protein sequence ID" value="PPA40585.1"/>
    <property type="gene ID" value="WBGene00278954"/>
</dbReference>
<dbReference type="GO" id="GO:0016020">
    <property type="term" value="C:membrane"/>
    <property type="evidence" value="ECO:0007669"/>
    <property type="project" value="UniProtKB-SubCell"/>
</dbReference>
<evidence type="ECO:0000256" key="3">
    <source>
        <dbReference type="ARBA" id="ARBA00022692"/>
    </source>
</evidence>
<proteinExistence type="inferred from homology"/>
<reference evidence="6" key="2">
    <citation type="submission" date="2022-06" db="UniProtKB">
        <authorList>
            <consortium name="EnsemblMetazoa"/>
        </authorList>
    </citation>
    <scope>IDENTIFICATION</scope>
    <source>
        <strain evidence="6">PS312</strain>
    </source>
</reference>
<keyword evidence="7" id="KW-1185">Reference proteome</keyword>
<sequence>MELFTLFTLLLGFIGVIANTMLIFVIIIRTPSHMKFYSIILLASACCDLICLVGMMASVTKWPPSPEEFIVGTACIMEMHGVCAQESVSLCAYIFGVQELMYSATSALLCLSFAYRFRAIESSSGKGYNQFWIIGAVSMIFINSPLIPLYHHALTLKDPLLEEYRGRSGHNALTIMQYADPFTLWLVNYSMMSSLVPFLACLKLRKMTLA</sequence>
<evidence type="ECO:0000313" key="6">
    <source>
        <dbReference type="EnsemblMetazoa" id="PPA40585.1"/>
    </source>
</evidence>
<gene>
    <name evidence="6" type="primary">WBGene00278954</name>
</gene>
<evidence type="ECO:0000256" key="2">
    <source>
        <dbReference type="ARBA" id="ARBA00009166"/>
    </source>
</evidence>
<dbReference type="PANTHER" id="PTHR22945">
    <property type="entry name" value="SERPENTINE RECEPTOR, CLASS D DELTA"/>
    <property type="match status" value="1"/>
</dbReference>
<evidence type="ECO:0000313" key="7">
    <source>
        <dbReference type="Proteomes" id="UP000005239"/>
    </source>
</evidence>
<dbReference type="Gene3D" id="1.20.1070.10">
    <property type="entry name" value="Rhodopsin 7-helix transmembrane proteins"/>
    <property type="match status" value="1"/>
</dbReference>
<dbReference type="Proteomes" id="UP000005239">
    <property type="component" value="Unassembled WGS sequence"/>
</dbReference>
<keyword evidence="5" id="KW-0472">Membrane</keyword>
<reference evidence="7" key="1">
    <citation type="journal article" date="2008" name="Nat. Genet.">
        <title>The Pristionchus pacificus genome provides a unique perspective on nematode lifestyle and parasitism.</title>
        <authorList>
            <person name="Dieterich C."/>
            <person name="Clifton S.W."/>
            <person name="Schuster L.N."/>
            <person name="Chinwalla A."/>
            <person name="Delehaunty K."/>
            <person name="Dinkelacker I."/>
            <person name="Fulton L."/>
            <person name="Fulton R."/>
            <person name="Godfrey J."/>
            <person name="Minx P."/>
            <person name="Mitreva M."/>
            <person name="Roeseler W."/>
            <person name="Tian H."/>
            <person name="Witte H."/>
            <person name="Yang S.P."/>
            <person name="Wilson R.K."/>
            <person name="Sommer R.J."/>
        </authorList>
    </citation>
    <scope>NUCLEOTIDE SEQUENCE [LARGE SCALE GENOMIC DNA]</scope>
    <source>
        <strain evidence="7">PS312</strain>
    </source>
</reference>
<comment type="similarity">
    <text evidence="2">Belongs to the nematode receptor-like protein srd family.</text>
</comment>
<dbReference type="SUPFAM" id="SSF81321">
    <property type="entry name" value="Family A G protein-coupled receptor-like"/>
    <property type="match status" value="1"/>
</dbReference>
<dbReference type="PANTHER" id="PTHR22945:SF40">
    <property type="entry name" value="SERPENTINE RECEPTOR, CLASS D (DELTA)-RELATED"/>
    <property type="match status" value="1"/>
</dbReference>
<dbReference type="InterPro" id="IPR050920">
    <property type="entry name" value="Nematode_rcpt-like_delta"/>
</dbReference>
<evidence type="ECO:0000256" key="1">
    <source>
        <dbReference type="ARBA" id="ARBA00004141"/>
    </source>
</evidence>
<keyword evidence="3" id="KW-0812">Transmembrane</keyword>